<evidence type="ECO:0000256" key="5">
    <source>
        <dbReference type="ARBA" id="ARBA00022989"/>
    </source>
</evidence>
<comment type="caution">
    <text evidence="8">The sequence shown here is derived from an EMBL/GenBank/DDBJ whole genome shotgun (WGS) entry which is preliminary data.</text>
</comment>
<comment type="similarity">
    <text evidence="2">Belongs to the CPA3 antiporters (TC 2.A.63) subunit E family.</text>
</comment>
<organism evidence="8 9">
    <name type="scientific">Thioflexithrix psekupsensis</name>
    <dbReference type="NCBI Taxonomy" id="1570016"/>
    <lineage>
        <taxon>Bacteria</taxon>
        <taxon>Pseudomonadati</taxon>
        <taxon>Pseudomonadota</taxon>
        <taxon>Gammaproteobacteria</taxon>
        <taxon>Thiotrichales</taxon>
        <taxon>Thioflexithrix</taxon>
    </lineage>
</organism>
<keyword evidence="5 7" id="KW-1133">Transmembrane helix</keyword>
<reference evidence="8 9" key="1">
    <citation type="submission" date="2016-12" db="EMBL/GenBank/DDBJ databases">
        <title>Thioflexothrix psekupsii D3 genome sequencing and assembly.</title>
        <authorList>
            <person name="Fomenkov A."/>
            <person name="Vincze T."/>
            <person name="Grabovich M."/>
            <person name="Anton B.P."/>
            <person name="Dubinina G."/>
            <person name="Orlova M."/>
            <person name="Belousova E."/>
            <person name="Roberts R.J."/>
        </authorList>
    </citation>
    <scope>NUCLEOTIDE SEQUENCE [LARGE SCALE GENOMIC DNA]</scope>
    <source>
        <strain evidence="8">D3</strain>
    </source>
</reference>
<dbReference type="PANTHER" id="PTHR34584:SF1">
    <property type="entry name" value="NA(+)_H(+) ANTIPORTER SUBUNIT E1"/>
    <property type="match status" value="1"/>
</dbReference>
<evidence type="ECO:0000313" key="9">
    <source>
        <dbReference type="Proteomes" id="UP000194798"/>
    </source>
</evidence>
<evidence type="ECO:0000256" key="2">
    <source>
        <dbReference type="ARBA" id="ARBA00006228"/>
    </source>
</evidence>
<keyword evidence="4 7" id="KW-0812">Transmembrane</keyword>
<sequence length="170" mass="19930">MSYLTRIYHHSRLLLILFFIWFILSEGKTDTAALLFGAVSVGISYWFYLHLPQNRRFSVSFWGLLLFLGYFFKASLQGSWDVARRAFHPDLPISPGWCRYQPGLADGMPRWLFMNVISLLPGTLSADYDERNNVLFVHVLTQHHHSEQELHLLEQYLLKAFPDAHQQEKM</sequence>
<protein>
    <recommendedName>
        <fullName evidence="10">Cation transporter</fullName>
    </recommendedName>
</protein>
<gene>
    <name evidence="8" type="ORF">TPSD3_06535</name>
</gene>
<keyword evidence="9" id="KW-1185">Reference proteome</keyword>
<dbReference type="RefSeq" id="WP_086487781.1">
    <property type="nucleotide sequence ID" value="NZ_MSLT01000012.1"/>
</dbReference>
<evidence type="ECO:0000256" key="7">
    <source>
        <dbReference type="SAM" id="Phobius"/>
    </source>
</evidence>
<dbReference type="InterPro" id="IPR002758">
    <property type="entry name" value="Cation_antiport_E"/>
</dbReference>
<dbReference type="GO" id="GO:0008324">
    <property type="term" value="F:monoatomic cation transmembrane transporter activity"/>
    <property type="evidence" value="ECO:0007669"/>
    <property type="project" value="InterPro"/>
</dbReference>
<evidence type="ECO:0000256" key="4">
    <source>
        <dbReference type="ARBA" id="ARBA00022692"/>
    </source>
</evidence>
<dbReference type="EMBL" id="MSLT01000012">
    <property type="protein sequence ID" value="OUD13996.1"/>
    <property type="molecule type" value="Genomic_DNA"/>
</dbReference>
<dbReference type="Proteomes" id="UP000194798">
    <property type="component" value="Unassembled WGS sequence"/>
</dbReference>
<keyword evidence="3" id="KW-1003">Cell membrane</keyword>
<comment type="subcellular location">
    <subcellularLocation>
        <location evidence="1">Cell membrane</location>
        <topology evidence="1">Multi-pass membrane protein</topology>
    </subcellularLocation>
</comment>
<proteinExistence type="inferred from homology"/>
<dbReference type="OrthoDB" id="6159251at2"/>
<keyword evidence="6 7" id="KW-0472">Membrane</keyword>
<feature type="transmembrane region" description="Helical" evidence="7">
    <location>
        <begin position="57"/>
        <end position="76"/>
    </location>
</feature>
<name>A0A251X7M8_9GAMM</name>
<dbReference type="Pfam" id="PF01899">
    <property type="entry name" value="MNHE"/>
    <property type="match status" value="1"/>
</dbReference>
<dbReference type="AlphaFoldDB" id="A0A251X7M8"/>
<evidence type="ECO:0000256" key="3">
    <source>
        <dbReference type="ARBA" id="ARBA00022475"/>
    </source>
</evidence>
<evidence type="ECO:0008006" key="10">
    <source>
        <dbReference type="Google" id="ProtNLM"/>
    </source>
</evidence>
<accession>A0A251X7M8</accession>
<evidence type="ECO:0000313" key="8">
    <source>
        <dbReference type="EMBL" id="OUD13996.1"/>
    </source>
</evidence>
<dbReference type="GO" id="GO:0005886">
    <property type="term" value="C:plasma membrane"/>
    <property type="evidence" value="ECO:0007669"/>
    <property type="project" value="UniProtKB-SubCell"/>
</dbReference>
<evidence type="ECO:0000256" key="6">
    <source>
        <dbReference type="ARBA" id="ARBA00023136"/>
    </source>
</evidence>
<feature type="transmembrane region" description="Helical" evidence="7">
    <location>
        <begin position="31"/>
        <end position="51"/>
    </location>
</feature>
<feature type="transmembrane region" description="Helical" evidence="7">
    <location>
        <begin position="6"/>
        <end position="24"/>
    </location>
</feature>
<dbReference type="PANTHER" id="PTHR34584">
    <property type="entry name" value="NA(+)/H(+) ANTIPORTER SUBUNIT E1"/>
    <property type="match status" value="1"/>
</dbReference>
<evidence type="ECO:0000256" key="1">
    <source>
        <dbReference type="ARBA" id="ARBA00004651"/>
    </source>
</evidence>